<dbReference type="EMBL" id="CP114029">
    <property type="protein sequence ID" value="WAP67890.1"/>
    <property type="molecule type" value="Genomic_DNA"/>
</dbReference>
<dbReference type="Proteomes" id="UP001164020">
    <property type="component" value="Chromosome"/>
</dbReference>
<proteinExistence type="predicted"/>
<dbReference type="RefSeq" id="WP_268880361.1">
    <property type="nucleotide sequence ID" value="NZ_CP114029.1"/>
</dbReference>
<name>A0ABY7BXP7_9HYPH</name>
<evidence type="ECO:0000313" key="1">
    <source>
        <dbReference type="EMBL" id="WAP67890.1"/>
    </source>
</evidence>
<reference evidence="1" key="1">
    <citation type="submission" date="2022-12" db="EMBL/GenBank/DDBJ databases">
        <title>Jiella pelagia sp. nov., isolated from phosphonate enriched culture of Northwest Pacific surface seawater.</title>
        <authorList>
            <person name="Shin D.Y."/>
            <person name="Hwang C.Y."/>
        </authorList>
    </citation>
    <scope>NUCLEOTIDE SEQUENCE</scope>
    <source>
        <strain evidence="1">HL-NP1</strain>
    </source>
</reference>
<evidence type="ECO:0008006" key="3">
    <source>
        <dbReference type="Google" id="ProtNLM"/>
    </source>
</evidence>
<dbReference type="InterPro" id="IPR016181">
    <property type="entry name" value="Acyl_CoA_acyltransferase"/>
</dbReference>
<keyword evidence="2" id="KW-1185">Reference proteome</keyword>
<gene>
    <name evidence="1" type="ORF">OH818_20990</name>
</gene>
<dbReference type="SUPFAM" id="SSF55729">
    <property type="entry name" value="Acyl-CoA N-acyltransferases (Nat)"/>
    <property type="match status" value="1"/>
</dbReference>
<accession>A0ABY7BXP7</accession>
<sequence>MIAEAWRPMREGDFPAVMRLAGRIHPDLPESEAVFAERLELFPEGCRVLEAGDVLVGYGIAHPIRYPHPPLSTC</sequence>
<organism evidence="1 2">
    <name type="scientific">Jiella pelagia</name>
    <dbReference type="NCBI Taxonomy" id="2986949"/>
    <lineage>
        <taxon>Bacteria</taxon>
        <taxon>Pseudomonadati</taxon>
        <taxon>Pseudomonadota</taxon>
        <taxon>Alphaproteobacteria</taxon>
        <taxon>Hyphomicrobiales</taxon>
        <taxon>Aurantimonadaceae</taxon>
        <taxon>Jiella</taxon>
    </lineage>
</organism>
<protein>
    <recommendedName>
        <fullName evidence="3">GNAT family N-acetyltransferase</fullName>
    </recommendedName>
</protein>
<dbReference type="Gene3D" id="3.40.630.30">
    <property type="match status" value="1"/>
</dbReference>
<evidence type="ECO:0000313" key="2">
    <source>
        <dbReference type="Proteomes" id="UP001164020"/>
    </source>
</evidence>